<reference evidence="7 8" key="1">
    <citation type="journal article" date="2016" name="Nat. Commun.">
        <title>Thousands of microbial genomes shed light on interconnected biogeochemical processes in an aquifer system.</title>
        <authorList>
            <person name="Anantharaman K."/>
            <person name="Brown C.T."/>
            <person name="Hug L.A."/>
            <person name="Sharon I."/>
            <person name="Castelle C.J."/>
            <person name="Probst A.J."/>
            <person name="Thomas B.C."/>
            <person name="Singh A."/>
            <person name="Wilkins M.J."/>
            <person name="Karaoz U."/>
            <person name="Brodie E.L."/>
            <person name="Williams K.H."/>
            <person name="Hubbard S.S."/>
            <person name="Banfield J.F."/>
        </authorList>
    </citation>
    <scope>NUCLEOTIDE SEQUENCE [LARGE SCALE GENOMIC DNA]</scope>
</reference>
<evidence type="ECO:0000256" key="3">
    <source>
        <dbReference type="ARBA" id="ARBA00022729"/>
    </source>
</evidence>
<dbReference type="Proteomes" id="UP000177579">
    <property type="component" value="Unassembled WGS sequence"/>
</dbReference>
<dbReference type="EMBL" id="MFGO01000013">
    <property type="protein sequence ID" value="OGF41175.1"/>
    <property type="molecule type" value="Genomic_DNA"/>
</dbReference>
<feature type="region of interest" description="Disordered" evidence="5">
    <location>
        <begin position="801"/>
        <end position="832"/>
    </location>
</feature>
<comment type="caution">
    <text evidence="7">The sequence shown here is derived from an EMBL/GenBank/DDBJ whole genome shotgun (WGS) entry which is preliminary data.</text>
</comment>
<evidence type="ECO:0000313" key="7">
    <source>
        <dbReference type="EMBL" id="OGF41175.1"/>
    </source>
</evidence>
<accession>A0A1F5TQG2</accession>
<comment type="subcellular location">
    <subcellularLocation>
        <location evidence="1">Secreted</location>
    </subcellularLocation>
</comment>
<dbReference type="InterPro" id="IPR059100">
    <property type="entry name" value="TSP3_bac"/>
</dbReference>
<name>A0A1F5TQG2_9BACT</name>
<evidence type="ECO:0000256" key="6">
    <source>
        <dbReference type="SAM" id="SignalP"/>
    </source>
</evidence>
<protein>
    <recommendedName>
        <fullName evidence="9">EF-hand domain-containing protein</fullName>
    </recommendedName>
</protein>
<feature type="compositionally biased region" description="Basic and acidic residues" evidence="5">
    <location>
        <begin position="801"/>
        <end position="828"/>
    </location>
</feature>
<organism evidence="7 8">
    <name type="scientific">Candidatus Falkowbacteria bacterium RIFOXYD2_FULL_34_120</name>
    <dbReference type="NCBI Taxonomy" id="1798007"/>
    <lineage>
        <taxon>Bacteria</taxon>
        <taxon>Candidatus Falkowiibacteriota</taxon>
    </lineage>
</organism>
<evidence type="ECO:0000256" key="5">
    <source>
        <dbReference type="SAM" id="MobiDB-lite"/>
    </source>
</evidence>
<keyword evidence="4" id="KW-0106">Calcium</keyword>
<proteinExistence type="predicted"/>
<feature type="signal peptide" evidence="6">
    <location>
        <begin position="1"/>
        <end position="25"/>
    </location>
</feature>
<evidence type="ECO:0000313" key="8">
    <source>
        <dbReference type="Proteomes" id="UP000177579"/>
    </source>
</evidence>
<gene>
    <name evidence="7" type="ORF">A2531_01505</name>
</gene>
<evidence type="ECO:0000256" key="1">
    <source>
        <dbReference type="ARBA" id="ARBA00004613"/>
    </source>
</evidence>
<keyword evidence="2" id="KW-0964">Secreted</keyword>
<evidence type="ECO:0000256" key="2">
    <source>
        <dbReference type="ARBA" id="ARBA00022525"/>
    </source>
</evidence>
<evidence type="ECO:0008006" key="9">
    <source>
        <dbReference type="Google" id="ProtNLM"/>
    </source>
</evidence>
<keyword evidence="3 6" id="KW-0732">Signal</keyword>
<evidence type="ECO:0000256" key="4">
    <source>
        <dbReference type="ARBA" id="ARBA00022837"/>
    </source>
</evidence>
<feature type="chain" id="PRO_5009521397" description="EF-hand domain-containing protein" evidence="6">
    <location>
        <begin position="26"/>
        <end position="919"/>
    </location>
</feature>
<sequence>MFKKIFFNIFLAVIFFILTSLSANAQEVECANMIVDIIARNEEREVIRDLSFAVYEQTKDVDNNSKPGTKVDSGKIDVVLGKGVAEFEPKAEKYVLTFSYLSSDLATFYFYDAFDGICGAHIEITKILSSIKFTLRDSNGVLRKNTKFSVYTQGLDADSNPIREKSDLIASLNSGETGEVVIYVPDSSRSIDGKSVDRFVFESKNSNNGVYTKYDINVSDENTTNIRYVFSDMELEFKDASGIVFPADTQVEIFVEKEGSADEEKLDEKLKTLYTDGKGKVVFEYPEGRYAARVKNASGQYQYYFNLQISDQKRRKYELKANEQWEVEDGVCEESSVFTLITRNYNSNFVPDLKYELYEQIENADGVPAAGKKVLSGTIDENGKAVKTLKPDSRKVYALKVYDQNSSVGDLWFFDEVKFICGQDKEITKKIPAINIVLRNGDGELVKNHKFSLYTQKYDADNNPIKEKEDLVSSSFTTSEEGIATVYISPYQPYTQGKYGTYVFSSKGEMDGDFIEYGIQIASYGNIDFNYIFSDAIIKLRDPNNLPKAEVSLDVYDQGKDLRGGNALGKKIKSIKTDENGEVHFEYPEGKYAIVVQDGIKNDNIFWDTVIKNQQRIEKQITPNLTRVKVFNQNNKLETEKISISIYSMTEDENGLFYIGKKAGTIKPNNLGYSEISLRPDAYLFVVQYDKKDYGQALYTQNGIQQDLSIYLNKNYEISFNQKFKLTKPQISTTSTLGKRLKGRILLQVEEHGEAWYVDLKSNKRYYMKNGFTAYEMMRKFGLGITNANLEKIPVGLDDRFKEKDTDGDGVPDKMEEAVGSDPKKTDTDGDGYSDYTEIRNGYNPNGSGKKDFDQGLLEKMKGNILLQVQSRGEAWYVNPDDGKRYYMKDGDSAYEIMRFLSLGITNEDLEEIEEGEME</sequence>
<dbReference type="Pfam" id="PF18884">
    <property type="entry name" value="TSP3_bac"/>
    <property type="match status" value="2"/>
</dbReference>
<dbReference type="AlphaFoldDB" id="A0A1F5TQG2"/>